<dbReference type="Proteomes" id="UP000652761">
    <property type="component" value="Unassembled WGS sequence"/>
</dbReference>
<dbReference type="InterPro" id="IPR056696">
    <property type="entry name" value="DUF7794"/>
</dbReference>
<name>A0A843XUT4_COLES</name>
<dbReference type="Pfam" id="PF25070">
    <property type="entry name" value="DUF7794"/>
    <property type="match status" value="1"/>
</dbReference>
<sequence>MDLRRLHLLVLLSCLCLLQALVGSSNSVVFLDGTGNRYVRSHPEADSEVTSLSLPEVAATISVLLGIAPPMSLPVESSLKLDKILLPNPFNRPRAIVMLDVQGIGDMSQTAGHSISLVDCAFSSRLVSSSKAQIELSQEDAVNLFSIDEPLECDAACIDKELGNLANWLGGSYVGSIESQDGKLEFPLASGTSLTLHVLKKADHTFALSLVSLVNGIRMAIEMHEDFASSIHRPVELLAGSFTGIKALNEYGSSDITQQGLELLHMTLGKLFGLLKKSYQGEVVGVIILNEEPSSNSESMLDVTIKSRSLRWLEEVGPVNATRPEVLLVRKTLAWITGIILLISALIGADFKVCHVNHDKPKVCGLGYIVGFDTMLEFV</sequence>
<evidence type="ECO:0000313" key="4">
    <source>
        <dbReference type="Proteomes" id="UP000652761"/>
    </source>
</evidence>
<dbReference type="PANTHER" id="PTHR37735:SF1">
    <property type="entry name" value="OS08G0567000 PROTEIN"/>
    <property type="match status" value="1"/>
</dbReference>
<organism evidence="3 4">
    <name type="scientific">Colocasia esculenta</name>
    <name type="common">Wild taro</name>
    <name type="synonym">Arum esculentum</name>
    <dbReference type="NCBI Taxonomy" id="4460"/>
    <lineage>
        <taxon>Eukaryota</taxon>
        <taxon>Viridiplantae</taxon>
        <taxon>Streptophyta</taxon>
        <taxon>Embryophyta</taxon>
        <taxon>Tracheophyta</taxon>
        <taxon>Spermatophyta</taxon>
        <taxon>Magnoliopsida</taxon>
        <taxon>Liliopsida</taxon>
        <taxon>Araceae</taxon>
        <taxon>Aroideae</taxon>
        <taxon>Colocasieae</taxon>
        <taxon>Colocasia</taxon>
    </lineage>
</organism>
<keyword evidence="4" id="KW-1185">Reference proteome</keyword>
<protein>
    <recommendedName>
        <fullName evidence="2">DUF7794 domain-containing protein</fullName>
    </recommendedName>
</protein>
<feature type="signal peptide" evidence="1">
    <location>
        <begin position="1"/>
        <end position="20"/>
    </location>
</feature>
<comment type="caution">
    <text evidence="3">The sequence shown here is derived from an EMBL/GenBank/DDBJ whole genome shotgun (WGS) entry which is preliminary data.</text>
</comment>
<dbReference type="AlphaFoldDB" id="A0A843XUT4"/>
<evidence type="ECO:0000313" key="3">
    <source>
        <dbReference type="EMBL" id="MQM22862.1"/>
    </source>
</evidence>
<reference evidence="3" key="1">
    <citation type="submission" date="2017-07" db="EMBL/GenBank/DDBJ databases">
        <title>Taro Niue Genome Assembly and Annotation.</title>
        <authorList>
            <person name="Atibalentja N."/>
            <person name="Keating K."/>
            <person name="Fields C.J."/>
        </authorList>
    </citation>
    <scope>NUCLEOTIDE SEQUENCE</scope>
    <source>
        <strain evidence="3">Niue_2</strain>
        <tissue evidence="3">Leaf</tissue>
    </source>
</reference>
<dbReference type="GO" id="GO:0012505">
    <property type="term" value="C:endomembrane system"/>
    <property type="evidence" value="ECO:0007669"/>
    <property type="project" value="TreeGrafter"/>
</dbReference>
<evidence type="ECO:0000256" key="1">
    <source>
        <dbReference type="SAM" id="SignalP"/>
    </source>
</evidence>
<gene>
    <name evidence="3" type="ORF">Taro_055921</name>
</gene>
<accession>A0A843XUT4</accession>
<proteinExistence type="predicted"/>
<feature type="chain" id="PRO_5032547879" description="DUF7794 domain-containing protein" evidence="1">
    <location>
        <begin position="21"/>
        <end position="379"/>
    </location>
</feature>
<keyword evidence="1" id="KW-0732">Signal</keyword>
<dbReference type="PANTHER" id="PTHR37735">
    <property type="entry name" value="OS08G0567000 PROTEIN"/>
    <property type="match status" value="1"/>
</dbReference>
<dbReference type="EMBL" id="NMUH01014203">
    <property type="protein sequence ID" value="MQM22862.1"/>
    <property type="molecule type" value="Genomic_DNA"/>
</dbReference>
<feature type="domain" description="DUF7794" evidence="2">
    <location>
        <begin position="25"/>
        <end position="291"/>
    </location>
</feature>
<dbReference type="OrthoDB" id="1928130at2759"/>
<evidence type="ECO:0000259" key="2">
    <source>
        <dbReference type="Pfam" id="PF25070"/>
    </source>
</evidence>